<dbReference type="Proteomes" id="UP000887564">
    <property type="component" value="Unplaced"/>
</dbReference>
<dbReference type="AlphaFoldDB" id="A0A914R873"/>
<protein>
    <submittedName>
        <fullName evidence="2">Uncharacterized protein</fullName>
    </submittedName>
</protein>
<evidence type="ECO:0000313" key="1">
    <source>
        <dbReference type="Proteomes" id="UP000887564"/>
    </source>
</evidence>
<sequence length="38" mass="4690">MMYLVQRIRRKHSLDTTFQNGSWRHQAIIYLLLENDEL</sequence>
<keyword evidence="1" id="KW-1185">Reference proteome</keyword>
<name>A0A914R873_PAREQ</name>
<reference evidence="2" key="1">
    <citation type="submission" date="2022-11" db="UniProtKB">
        <authorList>
            <consortium name="WormBaseParasite"/>
        </authorList>
    </citation>
    <scope>IDENTIFICATION</scope>
</reference>
<evidence type="ECO:0000313" key="2">
    <source>
        <dbReference type="WBParaSite" id="PEQ_0000246301-mRNA-1"/>
    </source>
</evidence>
<organism evidence="1 2">
    <name type="scientific">Parascaris equorum</name>
    <name type="common">Equine roundworm</name>
    <dbReference type="NCBI Taxonomy" id="6256"/>
    <lineage>
        <taxon>Eukaryota</taxon>
        <taxon>Metazoa</taxon>
        <taxon>Ecdysozoa</taxon>
        <taxon>Nematoda</taxon>
        <taxon>Chromadorea</taxon>
        <taxon>Rhabditida</taxon>
        <taxon>Spirurina</taxon>
        <taxon>Ascaridomorpha</taxon>
        <taxon>Ascaridoidea</taxon>
        <taxon>Ascarididae</taxon>
        <taxon>Parascaris</taxon>
    </lineage>
</organism>
<dbReference type="WBParaSite" id="PEQ_0000246301-mRNA-1">
    <property type="protein sequence ID" value="PEQ_0000246301-mRNA-1"/>
    <property type="gene ID" value="PEQ_0000246301"/>
</dbReference>
<proteinExistence type="predicted"/>
<accession>A0A914R873</accession>